<organism evidence="1 2">
    <name type="scientific">Elysia crispata</name>
    <name type="common">lettuce slug</name>
    <dbReference type="NCBI Taxonomy" id="231223"/>
    <lineage>
        <taxon>Eukaryota</taxon>
        <taxon>Metazoa</taxon>
        <taxon>Spiralia</taxon>
        <taxon>Lophotrochozoa</taxon>
        <taxon>Mollusca</taxon>
        <taxon>Gastropoda</taxon>
        <taxon>Heterobranchia</taxon>
        <taxon>Euthyneura</taxon>
        <taxon>Panpulmonata</taxon>
        <taxon>Sacoglossa</taxon>
        <taxon>Placobranchoidea</taxon>
        <taxon>Plakobranchidae</taxon>
        <taxon>Elysia</taxon>
    </lineage>
</organism>
<reference evidence="1" key="1">
    <citation type="journal article" date="2023" name="G3 (Bethesda)">
        <title>A reference genome for the long-term kleptoplast-retaining sea slug Elysia crispata morphotype clarki.</title>
        <authorList>
            <person name="Eastman K.E."/>
            <person name="Pendleton A.L."/>
            <person name="Shaikh M.A."/>
            <person name="Suttiyut T."/>
            <person name="Ogas R."/>
            <person name="Tomko P."/>
            <person name="Gavelis G."/>
            <person name="Widhalm J.R."/>
            <person name="Wisecaver J.H."/>
        </authorList>
    </citation>
    <scope>NUCLEOTIDE SEQUENCE</scope>
    <source>
        <strain evidence="1">ECLA1</strain>
    </source>
</reference>
<comment type="caution">
    <text evidence="1">The sequence shown here is derived from an EMBL/GenBank/DDBJ whole genome shotgun (WGS) entry which is preliminary data.</text>
</comment>
<keyword evidence="2" id="KW-1185">Reference proteome</keyword>
<dbReference type="EMBL" id="JAWDGP010006248">
    <property type="protein sequence ID" value="KAK3744795.1"/>
    <property type="molecule type" value="Genomic_DNA"/>
</dbReference>
<evidence type="ECO:0000313" key="2">
    <source>
        <dbReference type="Proteomes" id="UP001283361"/>
    </source>
</evidence>
<dbReference type="AlphaFoldDB" id="A0AAE0YH33"/>
<evidence type="ECO:0000313" key="1">
    <source>
        <dbReference type="EMBL" id="KAK3744795.1"/>
    </source>
</evidence>
<name>A0AAE0YH33_9GAST</name>
<gene>
    <name evidence="1" type="ORF">RRG08_043842</name>
</gene>
<sequence length="71" mass="7924">MNTSSSCKLLKSENRIFKIAPAQHQAQQSKSTAYHSTEINQPLVCIRSTSTQVKGCYTEIEDCKFNVQKGS</sequence>
<protein>
    <submittedName>
        <fullName evidence="1">Uncharacterized protein</fullName>
    </submittedName>
</protein>
<proteinExistence type="predicted"/>
<dbReference type="Proteomes" id="UP001283361">
    <property type="component" value="Unassembled WGS sequence"/>
</dbReference>
<accession>A0AAE0YH33</accession>